<evidence type="ECO:0000313" key="2">
    <source>
        <dbReference type="Proteomes" id="UP000224567"/>
    </source>
</evidence>
<sequence length="79" mass="8689">MMLNFFHDLCDLCCNAADLDDYTIILAGTSRCVESPGLQELHTLLLGAKKMSNCDENVHAVSIQWNGETVDVTRDGDAE</sequence>
<keyword evidence="2" id="KW-1185">Reference proteome</keyword>
<reference evidence="1 2" key="1">
    <citation type="journal article" date="2017" name="Genome Biol.">
        <title>New reference genome sequences of hot pepper reveal the massive evolution of plant disease-resistance genes by retroduplication.</title>
        <authorList>
            <person name="Kim S."/>
            <person name="Park J."/>
            <person name="Yeom S.I."/>
            <person name="Kim Y.M."/>
            <person name="Seo E."/>
            <person name="Kim K.T."/>
            <person name="Kim M.S."/>
            <person name="Lee J.M."/>
            <person name="Cheong K."/>
            <person name="Shin H.S."/>
            <person name="Kim S.B."/>
            <person name="Han K."/>
            <person name="Lee J."/>
            <person name="Park M."/>
            <person name="Lee H.A."/>
            <person name="Lee H.Y."/>
            <person name="Lee Y."/>
            <person name="Oh S."/>
            <person name="Lee J.H."/>
            <person name="Choi E."/>
            <person name="Choi E."/>
            <person name="Lee S.E."/>
            <person name="Jeon J."/>
            <person name="Kim H."/>
            <person name="Choi G."/>
            <person name="Song H."/>
            <person name="Lee J."/>
            <person name="Lee S.C."/>
            <person name="Kwon J.K."/>
            <person name="Lee H.Y."/>
            <person name="Koo N."/>
            <person name="Hong Y."/>
            <person name="Kim R.W."/>
            <person name="Kang W.H."/>
            <person name="Huh J.H."/>
            <person name="Kang B.C."/>
            <person name="Yang T.J."/>
            <person name="Lee Y.H."/>
            <person name="Bennetzen J.L."/>
            <person name="Choi D."/>
        </authorList>
    </citation>
    <scope>NUCLEOTIDE SEQUENCE [LARGE SCALE GENOMIC DNA]</scope>
    <source>
        <strain evidence="2">cv. PBC81</strain>
    </source>
</reference>
<proteinExistence type="predicted"/>
<organism evidence="1 2">
    <name type="scientific">Capsicum baccatum</name>
    <name type="common">Peruvian pepper</name>
    <dbReference type="NCBI Taxonomy" id="33114"/>
    <lineage>
        <taxon>Eukaryota</taxon>
        <taxon>Viridiplantae</taxon>
        <taxon>Streptophyta</taxon>
        <taxon>Embryophyta</taxon>
        <taxon>Tracheophyta</taxon>
        <taxon>Spermatophyta</taxon>
        <taxon>Magnoliopsida</taxon>
        <taxon>eudicotyledons</taxon>
        <taxon>Gunneridae</taxon>
        <taxon>Pentapetalae</taxon>
        <taxon>asterids</taxon>
        <taxon>lamiids</taxon>
        <taxon>Solanales</taxon>
        <taxon>Solanaceae</taxon>
        <taxon>Solanoideae</taxon>
        <taxon>Capsiceae</taxon>
        <taxon>Capsicum</taxon>
    </lineage>
</organism>
<dbReference type="AlphaFoldDB" id="A0A2G2W2E1"/>
<comment type="caution">
    <text evidence="1">The sequence shown here is derived from an EMBL/GenBank/DDBJ whole genome shotgun (WGS) entry which is preliminary data.</text>
</comment>
<gene>
    <name evidence="1" type="ORF">CQW23_22971</name>
</gene>
<reference evidence="2" key="2">
    <citation type="journal article" date="2017" name="J. Anim. Genet.">
        <title>Multiple reference genome sequences of hot pepper reveal the massive evolution of plant disease resistance genes by retroduplication.</title>
        <authorList>
            <person name="Kim S."/>
            <person name="Park J."/>
            <person name="Yeom S.-I."/>
            <person name="Kim Y.-M."/>
            <person name="Seo E."/>
            <person name="Kim K.-T."/>
            <person name="Kim M.-S."/>
            <person name="Lee J.M."/>
            <person name="Cheong K."/>
            <person name="Shin H.-S."/>
            <person name="Kim S.-B."/>
            <person name="Han K."/>
            <person name="Lee J."/>
            <person name="Park M."/>
            <person name="Lee H.-A."/>
            <person name="Lee H.-Y."/>
            <person name="Lee Y."/>
            <person name="Oh S."/>
            <person name="Lee J.H."/>
            <person name="Choi E."/>
            <person name="Choi E."/>
            <person name="Lee S.E."/>
            <person name="Jeon J."/>
            <person name="Kim H."/>
            <person name="Choi G."/>
            <person name="Song H."/>
            <person name="Lee J."/>
            <person name="Lee S.-C."/>
            <person name="Kwon J.-K."/>
            <person name="Lee H.-Y."/>
            <person name="Koo N."/>
            <person name="Hong Y."/>
            <person name="Kim R.W."/>
            <person name="Kang W.-H."/>
            <person name="Huh J.H."/>
            <person name="Kang B.-C."/>
            <person name="Yang T.-J."/>
            <person name="Lee Y.-H."/>
            <person name="Bennetzen J.L."/>
            <person name="Choi D."/>
        </authorList>
    </citation>
    <scope>NUCLEOTIDE SEQUENCE [LARGE SCALE GENOMIC DNA]</scope>
    <source>
        <strain evidence="2">cv. PBC81</strain>
    </source>
</reference>
<dbReference type="Proteomes" id="UP000224567">
    <property type="component" value="Unassembled WGS sequence"/>
</dbReference>
<protein>
    <submittedName>
        <fullName evidence="1">Uncharacterized protein</fullName>
    </submittedName>
</protein>
<name>A0A2G2W2E1_CAPBA</name>
<evidence type="ECO:0000313" key="1">
    <source>
        <dbReference type="EMBL" id="PHT39398.1"/>
    </source>
</evidence>
<dbReference type="EMBL" id="MLFT02000009">
    <property type="protein sequence ID" value="PHT39398.1"/>
    <property type="molecule type" value="Genomic_DNA"/>
</dbReference>
<accession>A0A2G2W2E1</accession>